<dbReference type="InterPro" id="IPR007814">
    <property type="entry name" value="PaaA_PaaC"/>
</dbReference>
<dbReference type="EMBL" id="JBEXAC010000002">
    <property type="protein sequence ID" value="MET6999167.1"/>
    <property type="molecule type" value="Genomic_DNA"/>
</dbReference>
<reference evidence="1 2" key="1">
    <citation type="submission" date="2024-06" db="EMBL/GenBank/DDBJ databases">
        <title>Chitinophaga defluvii sp. nov., isolated from municipal sewage.</title>
        <authorList>
            <person name="Zhang L."/>
        </authorList>
    </citation>
    <scope>NUCLEOTIDE SEQUENCE [LARGE SCALE GENOMIC DNA]</scope>
    <source>
        <strain evidence="1 2">H8</strain>
    </source>
</reference>
<keyword evidence="1" id="KW-0560">Oxidoreductase</keyword>
<gene>
    <name evidence="1" type="primary">paaC</name>
    <name evidence="1" type="ORF">ABR189_17395</name>
</gene>
<proteinExistence type="predicted"/>
<protein>
    <submittedName>
        <fullName evidence="1">1,2-phenylacetyl-CoA epoxidase subunit PaaC</fullName>
        <ecNumber evidence="1">1.14.13.149</ecNumber>
    </submittedName>
</protein>
<dbReference type="GO" id="GO:0097266">
    <property type="term" value="F:phenylacetyl-CoA 1,2-epoxidase activity"/>
    <property type="evidence" value="ECO:0007669"/>
    <property type="project" value="UniProtKB-EC"/>
</dbReference>
<dbReference type="NCBIfam" id="TIGR02158">
    <property type="entry name" value="PA_CoA_Oxy3"/>
    <property type="match status" value="1"/>
</dbReference>
<organism evidence="1 2">
    <name type="scientific">Chitinophaga defluvii</name>
    <dbReference type="NCBI Taxonomy" id="3163343"/>
    <lineage>
        <taxon>Bacteria</taxon>
        <taxon>Pseudomonadati</taxon>
        <taxon>Bacteroidota</taxon>
        <taxon>Chitinophagia</taxon>
        <taxon>Chitinophagales</taxon>
        <taxon>Chitinophagaceae</taxon>
        <taxon>Chitinophaga</taxon>
    </lineage>
</organism>
<evidence type="ECO:0000313" key="1">
    <source>
        <dbReference type="EMBL" id="MET6999167.1"/>
    </source>
</evidence>
<accession>A0ABV2T823</accession>
<evidence type="ECO:0000313" key="2">
    <source>
        <dbReference type="Proteomes" id="UP001549749"/>
    </source>
</evidence>
<dbReference type="InterPro" id="IPR052703">
    <property type="entry name" value="Aromatic_CoA_ox/epox"/>
</dbReference>
<dbReference type="Pfam" id="PF05138">
    <property type="entry name" value="PaaA_PaaC"/>
    <property type="match status" value="1"/>
</dbReference>
<dbReference type="SUPFAM" id="SSF47240">
    <property type="entry name" value="Ferritin-like"/>
    <property type="match status" value="1"/>
</dbReference>
<dbReference type="RefSeq" id="WP_354661735.1">
    <property type="nucleotide sequence ID" value="NZ_JBEXAC010000002.1"/>
</dbReference>
<dbReference type="InterPro" id="IPR011882">
    <property type="entry name" value="PaaC"/>
</dbReference>
<comment type="caution">
    <text evidence="1">The sequence shown here is derived from an EMBL/GenBank/DDBJ whole genome shotgun (WGS) entry which is preliminary data.</text>
</comment>
<dbReference type="Proteomes" id="UP001549749">
    <property type="component" value="Unassembled WGS sequence"/>
</dbReference>
<dbReference type="Gene3D" id="1.20.1260.10">
    <property type="match status" value="1"/>
</dbReference>
<dbReference type="PANTHER" id="PTHR30458:SF0">
    <property type="entry name" value="1,2-PHENYLACETYL-COA EPOXIDASE, SUBUNIT C"/>
    <property type="match status" value="1"/>
</dbReference>
<dbReference type="InterPro" id="IPR012347">
    <property type="entry name" value="Ferritin-like"/>
</dbReference>
<keyword evidence="2" id="KW-1185">Reference proteome</keyword>
<sequence length="256" mass="29461">METTIRQGIAQLIIKMADDALILGHRNSEWTGLGPIMEEDIAFSSMAQDKIGHAWALYRILQEELGGEDPDKFAFLRDEKAFKCCHLVEMPNSEYDFSLMRHFLFDHAETVRYESLLQSSFEPFQQLSKKLKGELKYHTLHANAWIIQLSNANEESYNRMQTALNTCISLAAGIFEPSQEDEEALIAAHIYPGEKVLYERWLERIYPVLVRASLNLPDMDTIMPAYGGRYGFHTEHLHPLLLEMAEVFKMDAEASW</sequence>
<dbReference type="InterPro" id="IPR009078">
    <property type="entry name" value="Ferritin-like_SF"/>
</dbReference>
<name>A0ABV2T823_9BACT</name>
<dbReference type="PANTHER" id="PTHR30458">
    <property type="entry name" value="PHENYLACETIC ACID DEGRADATION PROTEIN PAA"/>
    <property type="match status" value="1"/>
</dbReference>
<dbReference type="EC" id="1.14.13.149" evidence="1"/>